<keyword evidence="2" id="KW-0547">Nucleotide-binding</keyword>
<dbReference type="PANTHER" id="PTHR42939:SF1">
    <property type="entry name" value="ABC TRANSPORTER ATP-BINDING PROTEIN ALBC-RELATED"/>
    <property type="match status" value="1"/>
</dbReference>
<dbReference type="InterPro" id="IPR051782">
    <property type="entry name" value="ABC_Transporter_VariousFunc"/>
</dbReference>
<dbReference type="GO" id="GO:0016887">
    <property type="term" value="F:ATP hydrolysis activity"/>
    <property type="evidence" value="ECO:0007669"/>
    <property type="project" value="InterPro"/>
</dbReference>
<dbReference type="PANTHER" id="PTHR42939">
    <property type="entry name" value="ABC TRANSPORTER ATP-BINDING PROTEIN ALBC-RELATED"/>
    <property type="match status" value="1"/>
</dbReference>
<protein>
    <submittedName>
        <fullName evidence="5">ABC-2 type transport system ATP-binding protein</fullName>
    </submittedName>
</protein>
<proteinExistence type="predicted"/>
<dbReference type="Proteomes" id="UP000199687">
    <property type="component" value="Unassembled WGS sequence"/>
</dbReference>
<keyword evidence="6" id="KW-1185">Reference proteome</keyword>
<gene>
    <name evidence="5" type="ORF">SAMN04487944_11552</name>
</gene>
<dbReference type="STRING" id="531814.SAMN04487944_11552"/>
<evidence type="ECO:0000256" key="1">
    <source>
        <dbReference type="ARBA" id="ARBA00022448"/>
    </source>
</evidence>
<evidence type="ECO:0000256" key="3">
    <source>
        <dbReference type="ARBA" id="ARBA00022840"/>
    </source>
</evidence>
<name>A0A1H9TY75_9BACI</name>
<dbReference type="GO" id="GO:0005524">
    <property type="term" value="F:ATP binding"/>
    <property type="evidence" value="ECO:0007669"/>
    <property type="project" value="UniProtKB-KW"/>
</dbReference>
<sequence length="219" mass="24554">MAIIEVSNVTKAFKGLTIFQGIHVQFEKGRIYGIVGPNGSGKSVLFKLICGFIRPDSGEVLIHPDYQEKGANFPKNIGIIIDRPGYLDNITGFENLKRLAIIQNIISDQEIRQALQTVGLDPDAKQKVRNYSLGMKQKLSLAQAIMENKEVLILDEPFNALDQDSVSNIRQLLLDFKSQGKTIILTSHNQEDIDLLCDEVYRINQQKLEKVVELVDSSN</sequence>
<dbReference type="SMART" id="SM00382">
    <property type="entry name" value="AAA"/>
    <property type="match status" value="1"/>
</dbReference>
<dbReference type="Gene3D" id="3.40.50.300">
    <property type="entry name" value="P-loop containing nucleotide triphosphate hydrolases"/>
    <property type="match status" value="1"/>
</dbReference>
<dbReference type="OrthoDB" id="9804819at2"/>
<dbReference type="RefSeq" id="WP_089742256.1">
    <property type="nucleotide sequence ID" value="NZ_FOGL01000015.1"/>
</dbReference>
<dbReference type="SUPFAM" id="SSF52540">
    <property type="entry name" value="P-loop containing nucleoside triphosphate hydrolases"/>
    <property type="match status" value="1"/>
</dbReference>
<evidence type="ECO:0000313" key="5">
    <source>
        <dbReference type="EMBL" id="SES01961.1"/>
    </source>
</evidence>
<dbReference type="InterPro" id="IPR027417">
    <property type="entry name" value="P-loop_NTPase"/>
</dbReference>
<dbReference type="EMBL" id="FOGL01000015">
    <property type="protein sequence ID" value="SES01961.1"/>
    <property type="molecule type" value="Genomic_DNA"/>
</dbReference>
<dbReference type="InterPro" id="IPR017871">
    <property type="entry name" value="ABC_transporter-like_CS"/>
</dbReference>
<dbReference type="PROSITE" id="PS50893">
    <property type="entry name" value="ABC_TRANSPORTER_2"/>
    <property type="match status" value="1"/>
</dbReference>
<dbReference type="InterPro" id="IPR003439">
    <property type="entry name" value="ABC_transporter-like_ATP-bd"/>
</dbReference>
<organism evidence="5 6">
    <name type="scientific">Gracilibacillus ureilyticus</name>
    <dbReference type="NCBI Taxonomy" id="531814"/>
    <lineage>
        <taxon>Bacteria</taxon>
        <taxon>Bacillati</taxon>
        <taxon>Bacillota</taxon>
        <taxon>Bacilli</taxon>
        <taxon>Bacillales</taxon>
        <taxon>Bacillaceae</taxon>
        <taxon>Gracilibacillus</taxon>
    </lineage>
</organism>
<dbReference type="PROSITE" id="PS00211">
    <property type="entry name" value="ABC_TRANSPORTER_1"/>
    <property type="match status" value="1"/>
</dbReference>
<feature type="domain" description="ABC transporter" evidence="4">
    <location>
        <begin position="4"/>
        <end position="214"/>
    </location>
</feature>
<evidence type="ECO:0000259" key="4">
    <source>
        <dbReference type="PROSITE" id="PS50893"/>
    </source>
</evidence>
<dbReference type="Pfam" id="PF00005">
    <property type="entry name" value="ABC_tran"/>
    <property type="match status" value="1"/>
</dbReference>
<keyword evidence="1" id="KW-0813">Transport</keyword>
<dbReference type="AlphaFoldDB" id="A0A1H9TY75"/>
<evidence type="ECO:0000313" key="6">
    <source>
        <dbReference type="Proteomes" id="UP000199687"/>
    </source>
</evidence>
<reference evidence="5 6" key="1">
    <citation type="submission" date="2016-10" db="EMBL/GenBank/DDBJ databases">
        <authorList>
            <person name="de Groot N.N."/>
        </authorList>
    </citation>
    <scope>NUCLEOTIDE SEQUENCE [LARGE SCALE GENOMIC DNA]</scope>
    <source>
        <strain evidence="5 6">CGMCC 1.7727</strain>
    </source>
</reference>
<dbReference type="InterPro" id="IPR003593">
    <property type="entry name" value="AAA+_ATPase"/>
</dbReference>
<keyword evidence="3 5" id="KW-0067">ATP-binding</keyword>
<accession>A0A1H9TY75</accession>
<evidence type="ECO:0000256" key="2">
    <source>
        <dbReference type="ARBA" id="ARBA00022741"/>
    </source>
</evidence>